<comment type="subcellular location">
    <subcellularLocation>
        <location evidence="2">Cell membrane</location>
        <topology evidence="2">Single-pass membrane protein</topology>
    </subcellularLocation>
</comment>
<evidence type="ECO:0000256" key="21">
    <source>
        <dbReference type="RuleBase" id="RU004497"/>
    </source>
</evidence>
<evidence type="ECO:0000256" key="6">
    <source>
        <dbReference type="ARBA" id="ARBA00019816"/>
    </source>
</evidence>
<dbReference type="PRINTS" id="PR00162">
    <property type="entry name" value="RIESKE"/>
</dbReference>
<name>A0A831W4L9_9GAMM</name>
<dbReference type="EC" id="7.1.1.8" evidence="5 20"/>
<dbReference type="InterPro" id="IPR014349">
    <property type="entry name" value="Rieske_Fe-S_prot"/>
</dbReference>
<comment type="subunit">
    <text evidence="4 21">The main subunits of complex b-c1 are: cytochrome b, cytochrome c1 and the Rieske protein.</text>
</comment>
<keyword evidence="7 20" id="KW-0813">Transport</keyword>
<keyword evidence="15" id="KW-0408">Iron</keyword>
<comment type="similarity">
    <text evidence="3">Belongs to the Rieske iron-sulfur protein family.</text>
</comment>
<keyword evidence="11" id="KW-0479">Metal-binding</keyword>
<dbReference type="InterPro" id="IPR006311">
    <property type="entry name" value="TAT_signal"/>
</dbReference>
<evidence type="ECO:0000256" key="5">
    <source>
        <dbReference type="ARBA" id="ARBA00012951"/>
    </source>
</evidence>
<evidence type="ECO:0000256" key="20">
    <source>
        <dbReference type="RuleBase" id="RU004494"/>
    </source>
</evidence>
<evidence type="ECO:0000259" key="22">
    <source>
        <dbReference type="PROSITE" id="PS51296"/>
    </source>
</evidence>
<organism evidence="23">
    <name type="scientific">Sedimenticola thiotaurini</name>
    <dbReference type="NCBI Taxonomy" id="1543721"/>
    <lineage>
        <taxon>Bacteria</taxon>
        <taxon>Pseudomonadati</taxon>
        <taxon>Pseudomonadota</taxon>
        <taxon>Gammaproteobacteria</taxon>
        <taxon>Chromatiales</taxon>
        <taxon>Sedimenticolaceae</taxon>
        <taxon>Sedimenticola</taxon>
    </lineage>
</organism>
<dbReference type="PROSITE" id="PS51318">
    <property type="entry name" value="TAT"/>
    <property type="match status" value="1"/>
</dbReference>
<keyword evidence="12" id="KW-1278">Translocase</keyword>
<dbReference type="InterPro" id="IPR005805">
    <property type="entry name" value="Rieske_Fe-S_prot_C"/>
</dbReference>
<accession>A0A831W4L9</accession>
<evidence type="ECO:0000313" key="23">
    <source>
        <dbReference type="EMBL" id="HEB97714.1"/>
    </source>
</evidence>
<evidence type="ECO:0000256" key="15">
    <source>
        <dbReference type="ARBA" id="ARBA00023004"/>
    </source>
</evidence>
<feature type="domain" description="Rieske" evidence="22">
    <location>
        <begin position="85"/>
        <end position="190"/>
    </location>
</feature>
<dbReference type="PANTHER" id="PTHR10134">
    <property type="entry name" value="CYTOCHROME B-C1 COMPLEX SUBUNIT RIESKE, MITOCHONDRIAL"/>
    <property type="match status" value="1"/>
</dbReference>
<dbReference type="PROSITE" id="PS51296">
    <property type="entry name" value="RIESKE"/>
    <property type="match status" value="1"/>
</dbReference>
<comment type="caution">
    <text evidence="23">The sequence shown here is derived from an EMBL/GenBank/DDBJ whole genome shotgun (WGS) entry which is preliminary data.</text>
</comment>
<dbReference type="GO" id="GO:0046872">
    <property type="term" value="F:metal ion binding"/>
    <property type="evidence" value="ECO:0007669"/>
    <property type="project" value="UniProtKB-KW"/>
</dbReference>
<comment type="cofactor">
    <cofactor evidence="20">
        <name>[2Fe-2S] cluster</name>
        <dbReference type="ChEBI" id="CHEBI:190135"/>
    </cofactor>
    <text evidence="20">Binds 1 [2Fe-2S] cluster per subunit.</text>
</comment>
<keyword evidence="8" id="KW-1003">Cell membrane</keyword>
<evidence type="ECO:0000256" key="11">
    <source>
        <dbReference type="ARBA" id="ARBA00022723"/>
    </source>
</evidence>
<keyword evidence="9 20" id="KW-0812">Transmembrane</keyword>
<evidence type="ECO:0000256" key="8">
    <source>
        <dbReference type="ARBA" id="ARBA00022475"/>
    </source>
</evidence>
<evidence type="ECO:0000256" key="2">
    <source>
        <dbReference type="ARBA" id="ARBA00004162"/>
    </source>
</evidence>
<dbReference type="NCBIfam" id="TIGR01416">
    <property type="entry name" value="Rieske_proteo"/>
    <property type="match status" value="1"/>
</dbReference>
<evidence type="ECO:0000256" key="14">
    <source>
        <dbReference type="ARBA" id="ARBA00022989"/>
    </source>
</evidence>
<dbReference type="GO" id="GO:0005886">
    <property type="term" value="C:plasma membrane"/>
    <property type="evidence" value="ECO:0007669"/>
    <property type="project" value="UniProtKB-SubCell"/>
</dbReference>
<dbReference type="GO" id="GO:0051537">
    <property type="term" value="F:2 iron, 2 sulfur cluster binding"/>
    <property type="evidence" value="ECO:0007669"/>
    <property type="project" value="UniProtKB-KW"/>
</dbReference>
<evidence type="ECO:0000256" key="9">
    <source>
        <dbReference type="ARBA" id="ARBA00022692"/>
    </source>
</evidence>
<proteinExistence type="inferred from homology"/>
<keyword evidence="13 20" id="KW-0249">Electron transport</keyword>
<evidence type="ECO:0000256" key="10">
    <source>
        <dbReference type="ARBA" id="ARBA00022714"/>
    </source>
</evidence>
<dbReference type="Pfam" id="PF00355">
    <property type="entry name" value="Rieske"/>
    <property type="match status" value="1"/>
</dbReference>
<protein>
    <recommendedName>
        <fullName evidence="6 20">Ubiquinol-cytochrome c reductase iron-sulfur subunit</fullName>
        <ecNumber evidence="5 20">7.1.1.8</ecNumber>
    </recommendedName>
</protein>
<dbReference type="InterPro" id="IPR019470">
    <property type="entry name" value="Ubiq_cytC_Rdtase_Fe-S_su_TAT"/>
</dbReference>
<reference evidence="23" key="1">
    <citation type="journal article" date="2020" name="mSystems">
        <title>Genome- and Community-Level Interaction Insights into Carbon Utilization and Element Cycling Functions of Hydrothermarchaeota in Hydrothermal Sediment.</title>
        <authorList>
            <person name="Zhou Z."/>
            <person name="Liu Y."/>
            <person name="Xu W."/>
            <person name="Pan J."/>
            <person name="Luo Z.H."/>
            <person name="Li M."/>
        </authorList>
    </citation>
    <scope>NUCLEOTIDE SEQUENCE [LARGE SCALE GENOMIC DNA]</scope>
    <source>
        <strain evidence="23">HyVt-443</strain>
    </source>
</reference>
<dbReference type="Pfam" id="PF10399">
    <property type="entry name" value="UCR_Fe-S_N"/>
    <property type="match status" value="1"/>
</dbReference>
<feature type="transmembrane region" description="Helical" evidence="20">
    <location>
        <begin position="12"/>
        <end position="32"/>
    </location>
</feature>
<dbReference type="AlphaFoldDB" id="A0A831W4L9"/>
<keyword evidence="16" id="KW-0411">Iron-sulfur</keyword>
<evidence type="ECO:0000256" key="13">
    <source>
        <dbReference type="ARBA" id="ARBA00022982"/>
    </source>
</evidence>
<dbReference type="Gene3D" id="1.20.5.510">
    <property type="entry name" value="Single helix bin"/>
    <property type="match status" value="1"/>
</dbReference>
<comment type="catalytic activity">
    <reaction evidence="19 20">
        <text>a quinol + 2 Fe(III)-[cytochrome c](out) = a quinone + 2 Fe(II)-[cytochrome c](out) + 2 H(+)(out)</text>
        <dbReference type="Rhea" id="RHEA:11484"/>
        <dbReference type="Rhea" id="RHEA-COMP:10350"/>
        <dbReference type="Rhea" id="RHEA-COMP:14399"/>
        <dbReference type="ChEBI" id="CHEBI:15378"/>
        <dbReference type="ChEBI" id="CHEBI:24646"/>
        <dbReference type="ChEBI" id="CHEBI:29033"/>
        <dbReference type="ChEBI" id="CHEBI:29034"/>
        <dbReference type="ChEBI" id="CHEBI:132124"/>
        <dbReference type="EC" id="7.1.1.8"/>
    </reaction>
</comment>
<dbReference type="InterPro" id="IPR017941">
    <property type="entry name" value="Rieske_2Fe-2S"/>
</dbReference>
<dbReference type="Proteomes" id="UP000886251">
    <property type="component" value="Unassembled WGS sequence"/>
</dbReference>
<keyword evidence="18" id="KW-1015">Disulfide bond</keyword>
<evidence type="ECO:0000256" key="3">
    <source>
        <dbReference type="ARBA" id="ARBA00010651"/>
    </source>
</evidence>
<sequence length="198" mass="21204">MAIDDRGRRRFLTAATGLMGGLGIAAVAVPFLSALKPSARARSAAAPVRVDISAIEPGQQITVKWRGKPVWILRRTPAMRRVLVSAALRGRLRDPDSEVVGQQPAYARNALRSIRPEYLVLVGICTHLGCVPTFRPEKAPPDLGPDWPGGYFCPCHGSRFDFAGRVYKGVPAPTNLVVPPHSYSSGLEIVVGEEGGAA</sequence>
<dbReference type="SUPFAM" id="SSF50022">
    <property type="entry name" value="ISP domain"/>
    <property type="match status" value="1"/>
</dbReference>
<evidence type="ECO:0000256" key="19">
    <source>
        <dbReference type="ARBA" id="ARBA00029351"/>
    </source>
</evidence>
<dbReference type="GO" id="GO:0008121">
    <property type="term" value="F:quinol-cytochrome-c reductase activity"/>
    <property type="evidence" value="ECO:0007669"/>
    <property type="project" value="UniProtKB-EC"/>
</dbReference>
<dbReference type="CDD" id="cd03470">
    <property type="entry name" value="Rieske_cytochrome_bc1"/>
    <property type="match status" value="1"/>
</dbReference>
<evidence type="ECO:0000256" key="4">
    <source>
        <dbReference type="ARBA" id="ARBA00011649"/>
    </source>
</evidence>
<keyword evidence="14 20" id="KW-1133">Transmembrane helix</keyword>
<dbReference type="Gene3D" id="2.102.10.10">
    <property type="entry name" value="Rieske [2Fe-2S] iron-sulphur domain"/>
    <property type="match status" value="1"/>
</dbReference>
<keyword evidence="10" id="KW-0001">2Fe-2S</keyword>
<dbReference type="InterPro" id="IPR006317">
    <property type="entry name" value="Ubiquinol_cyt_c_Rdtase_Fe-S-su"/>
</dbReference>
<evidence type="ECO:0000256" key="16">
    <source>
        <dbReference type="ARBA" id="ARBA00023014"/>
    </source>
</evidence>
<gene>
    <name evidence="23" type="primary">petA</name>
    <name evidence="23" type="ORF">ENI96_14925</name>
</gene>
<comment type="function">
    <text evidence="1">Component of the ubiquinol-cytochrome c reductase complex (complex III or cytochrome b-c1 complex), which is a respiratory chain that generates an electrochemical potential coupled to ATP synthesis.</text>
</comment>
<evidence type="ECO:0000256" key="17">
    <source>
        <dbReference type="ARBA" id="ARBA00023136"/>
    </source>
</evidence>
<evidence type="ECO:0000256" key="7">
    <source>
        <dbReference type="ARBA" id="ARBA00022448"/>
    </source>
</evidence>
<dbReference type="InterPro" id="IPR036922">
    <property type="entry name" value="Rieske_2Fe-2S_sf"/>
</dbReference>
<evidence type="ECO:0000256" key="1">
    <source>
        <dbReference type="ARBA" id="ARBA00002444"/>
    </source>
</evidence>
<comment type="miscellaneous">
    <text evidence="20">The Rieske protein is a high potential 2Fe-2S protein.</text>
</comment>
<evidence type="ECO:0000256" key="18">
    <source>
        <dbReference type="ARBA" id="ARBA00023157"/>
    </source>
</evidence>
<keyword evidence="17 20" id="KW-0472">Membrane</keyword>
<evidence type="ECO:0000256" key="12">
    <source>
        <dbReference type="ARBA" id="ARBA00022967"/>
    </source>
</evidence>
<dbReference type="EMBL" id="DRKP01000188">
    <property type="protein sequence ID" value="HEB97714.1"/>
    <property type="molecule type" value="Genomic_DNA"/>
</dbReference>